<sequence>MVGAELNRFFSLYGFCLGSASKRSSGRLKGKRQEGLKYLFPLECCSSVTLRDHTSCAAIPLPDSALTLPSPCLLRPRGDTGFSVLLCLVSQHPSLDVETLMERIPNCENISLKCGSGKPALSSRGPNSCSF</sequence>
<reference evidence="1 2" key="1">
    <citation type="journal article" date="2020" name="Nature">
        <title>Six reference-quality genomes reveal evolution of bat adaptations.</title>
        <authorList>
            <person name="Jebb D."/>
            <person name="Huang Z."/>
            <person name="Pippel M."/>
            <person name="Hughes G.M."/>
            <person name="Lavrichenko K."/>
            <person name="Devanna P."/>
            <person name="Winkler S."/>
            <person name="Jermiin L.S."/>
            <person name="Skirmuntt E.C."/>
            <person name="Katzourakis A."/>
            <person name="Burkitt-Gray L."/>
            <person name="Ray D.A."/>
            <person name="Sullivan K.A.M."/>
            <person name="Roscito J.G."/>
            <person name="Kirilenko B.M."/>
            <person name="Davalos L.M."/>
            <person name="Corthals A.P."/>
            <person name="Power M.L."/>
            <person name="Jones G."/>
            <person name="Ransome R.D."/>
            <person name="Dechmann D.K.N."/>
            <person name="Locatelli A.G."/>
            <person name="Puechmaille S.J."/>
            <person name="Fedrigo O."/>
            <person name="Jarvis E.D."/>
            <person name="Hiller M."/>
            <person name="Vernes S.C."/>
            <person name="Myers E.W."/>
            <person name="Teeling E.C."/>
        </authorList>
    </citation>
    <scope>NUCLEOTIDE SEQUENCE [LARGE SCALE GENOMIC DNA]</scope>
    <source>
        <strain evidence="1">MRouAeg1</strain>
        <tissue evidence="1">Muscle</tissue>
    </source>
</reference>
<comment type="caution">
    <text evidence="1">The sequence shown here is derived from an EMBL/GenBank/DDBJ whole genome shotgun (WGS) entry which is preliminary data.</text>
</comment>
<accession>A0A7J8FJF0</accession>
<dbReference type="AlphaFoldDB" id="A0A7J8FJF0"/>
<organism evidence="1 2">
    <name type="scientific">Rousettus aegyptiacus</name>
    <name type="common">Egyptian fruit bat</name>
    <name type="synonym">Pteropus aegyptiacus</name>
    <dbReference type="NCBI Taxonomy" id="9407"/>
    <lineage>
        <taxon>Eukaryota</taxon>
        <taxon>Metazoa</taxon>
        <taxon>Chordata</taxon>
        <taxon>Craniata</taxon>
        <taxon>Vertebrata</taxon>
        <taxon>Euteleostomi</taxon>
        <taxon>Mammalia</taxon>
        <taxon>Eutheria</taxon>
        <taxon>Laurasiatheria</taxon>
        <taxon>Chiroptera</taxon>
        <taxon>Yinpterochiroptera</taxon>
        <taxon>Pteropodoidea</taxon>
        <taxon>Pteropodidae</taxon>
        <taxon>Rousettinae</taxon>
        <taxon>Rousettus</taxon>
    </lineage>
</organism>
<gene>
    <name evidence="1" type="ORF">HJG63_012094</name>
</gene>
<protein>
    <submittedName>
        <fullName evidence="1">Uncharacterized protein</fullName>
    </submittedName>
</protein>
<keyword evidence="2" id="KW-1185">Reference proteome</keyword>
<name>A0A7J8FJF0_ROUAE</name>
<proteinExistence type="predicted"/>
<evidence type="ECO:0000313" key="1">
    <source>
        <dbReference type="EMBL" id="KAF6447715.1"/>
    </source>
</evidence>
<evidence type="ECO:0000313" key="2">
    <source>
        <dbReference type="Proteomes" id="UP000593571"/>
    </source>
</evidence>
<dbReference type="Proteomes" id="UP000593571">
    <property type="component" value="Unassembled WGS sequence"/>
</dbReference>
<dbReference type="EMBL" id="JACASE010000007">
    <property type="protein sequence ID" value="KAF6447715.1"/>
    <property type="molecule type" value="Genomic_DNA"/>
</dbReference>